<comment type="cofactor">
    <cofactor evidence="1">
        <name>Mo-bis(molybdopterin guanine dinucleotide)</name>
        <dbReference type="ChEBI" id="CHEBI:60539"/>
    </cofactor>
</comment>
<dbReference type="GO" id="GO:0009325">
    <property type="term" value="C:nitrate reductase complex"/>
    <property type="evidence" value="ECO:0007669"/>
    <property type="project" value="InterPro"/>
</dbReference>
<evidence type="ECO:0000256" key="7">
    <source>
        <dbReference type="ARBA" id="ARBA00022475"/>
    </source>
</evidence>
<dbReference type="EC" id="1.7.5.1" evidence="5"/>
<dbReference type="InterPro" id="IPR006656">
    <property type="entry name" value="Mopterin_OxRdtase"/>
</dbReference>
<keyword evidence="13" id="KW-0408">Iron</keyword>
<dbReference type="Proteomes" id="UP000694036">
    <property type="component" value="Chromosome"/>
</dbReference>
<evidence type="ECO:0000256" key="17">
    <source>
        <dbReference type="ARBA" id="ARBA00048294"/>
    </source>
</evidence>
<evidence type="ECO:0000313" key="19">
    <source>
        <dbReference type="EMBL" id="QXJ32216.1"/>
    </source>
</evidence>
<evidence type="ECO:0000256" key="6">
    <source>
        <dbReference type="ARBA" id="ARBA00022448"/>
    </source>
</evidence>
<dbReference type="GeneID" id="65560318"/>
<dbReference type="PANTHER" id="PTHR43105">
    <property type="entry name" value="RESPIRATORY NITRATE REDUCTASE"/>
    <property type="match status" value="1"/>
</dbReference>
<dbReference type="InterPro" id="IPR006468">
    <property type="entry name" value="NarG"/>
</dbReference>
<dbReference type="GO" id="GO:0046872">
    <property type="term" value="F:metal ion binding"/>
    <property type="evidence" value="ECO:0007669"/>
    <property type="project" value="UniProtKB-KW"/>
</dbReference>
<keyword evidence="9" id="KW-0500">Molybdenum</keyword>
<evidence type="ECO:0000256" key="16">
    <source>
        <dbReference type="ARBA" id="ARBA00023136"/>
    </source>
</evidence>
<reference evidence="19 22" key="1">
    <citation type="journal article" date="2021" name="Environ. Microbiol.">
        <title>New insights into the diversity and evolution of the archaeal mobilome from three complete genomes of Saccharolobus shibatae.</title>
        <authorList>
            <person name="Medvedeva S."/>
            <person name="Brandt D."/>
            <person name="Cvirkaite-Krupovic V."/>
            <person name="Liu Y."/>
            <person name="Severinov K."/>
            <person name="Ishino S."/>
            <person name="Ishino Y."/>
            <person name="Prangishvili D."/>
            <person name="Kalinowski J."/>
            <person name="Krupovic M."/>
        </authorList>
    </citation>
    <scope>NUCLEOTIDE SEQUENCE</scope>
    <source>
        <strain evidence="19">BEU9</strain>
        <strain evidence="20 22">S38A</strain>
    </source>
</reference>
<comment type="subcellular location">
    <subcellularLocation>
        <location evidence="3">Cell membrane</location>
        <topology evidence="3">Peripheral membrane protein</topology>
    </subcellularLocation>
</comment>
<sequence>MVVSEKKIREKEEKRVTQVDGKLYDSWIAESYKSREWENLYRRRWEYDKVARSTHGVNCTGSCSWLIYVKDGIITWETQATDYPSNGYDFPDYEPRGCPRGASFSWYVYSPLRVKYPYIRGELLRAWREMRKKYDDPVVAWEHLVSNSELRGRYIKARGKGGFVRTSWDEVLELIAAAILSTIERYGPDRVAGVTPIPAMSTVSFSAGTRFLSLIGGSVLSFYDWYADLPPASPQIWGEQTDVPESGDWYNSKYFMIWGTNLPMTRTPDAHFMVESRYNGTKVVAVSPDYAEYVKFADLWLPVKPGTDGALALAMAHVIVKEYYVDKQEKYFIDYAKRYTDLPFLVILEKKGNAYRSGRFLNAADIGVNEKYAEWKFAIWDEIRNGPCVPTGSIGYRWDGSGKWNLDMRDSSGAQCSPILSFLDIKDETVPAEFPFFMGEKSFYIREVPAKRIKLSNGETVLVTTVFDLFAANLGVPRRGLSGEYPSSYDDKIPYTPAWQEDITGIDRKLAIRVAREFAENAARTKGKSMIALGAGTNHWYNSDLTYRAIISLVLLTGSQGVNGGGWAHYVGQEKVRHLEGFQLLAFANDWIRPPRTQNATAFYYVMSNVYWYEQRRKTQGSKYADMHPLDWIFLAVRLGWLPFYPQFDKNPIEIVKEARKAGYKTNEEIIRYVVEQIKEKKLKFALENPDDPKNSAKIFFNWRANLIGANGKGHEYLLKHMLGTSGHPLEEPKTEWKPETVTIGDKPIEGKLDLFVNIDFRWSGSSLYADIVLPAATWYEKYDISSTDMHPFIHPFTPAVSPLWEAKSDWEIFKALAKKLSELAKSHGIGEVEDLIASPLLHDTPDEIAQPLGKVIDWREKSNEIIPGKNFPKLSVVRRDYTKIYDMMITVGPLAEKSVATKGIEVSGEKAYSELKTRVPLSKDGKPLIEDERHVIEAILTFSGVSNGSFSLEEWNSLSKKVGHDLSDMIEGYEDVKYTLQDLISQPRRALPTPVWSGSEKGGRRYSPFTVNIEKNIPWRTLTGRQHFYLDHEFFLEFKETLPTYKPPLEPESYEPPKHLIASDRPFIKVRYLTPHQKWGIHSTYTDNLIMLTLFRGGQVIWLNEDDAKSIGVKDNDWVEVFNNNGVIACRAVVSYRIPRGVAIMYHAQDRTVGVPLSEITKDRGGTHNSTTRIRIKPTHLVGGYAQLSFSLNYYGPTGTNRDTFVYVRKMKEVSWE</sequence>
<dbReference type="InterPro" id="IPR050123">
    <property type="entry name" value="Prok_molybdopt-oxidoreductase"/>
</dbReference>
<dbReference type="InterPro" id="IPR006657">
    <property type="entry name" value="MoPterin_dinucl-bd_dom"/>
</dbReference>
<evidence type="ECO:0000259" key="18">
    <source>
        <dbReference type="PROSITE" id="PS51669"/>
    </source>
</evidence>
<dbReference type="InterPro" id="IPR006655">
    <property type="entry name" value="Mopterin_OxRdtase_prok_CS"/>
</dbReference>
<organism evidence="19 21">
    <name type="scientific">Saccharolobus shibatae</name>
    <dbReference type="NCBI Taxonomy" id="2286"/>
    <lineage>
        <taxon>Archaea</taxon>
        <taxon>Thermoproteota</taxon>
        <taxon>Thermoprotei</taxon>
        <taxon>Sulfolobales</taxon>
        <taxon>Sulfolobaceae</taxon>
        <taxon>Saccharolobus</taxon>
    </lineage>
</organism>
<dbReference type="InterPro" id="IPR006963">
    <property type="entry name" value="Mopterin_OxRdtase_4Fe-4S_dom"/>
</dbReference>
<comment type="similarity">
    <text evidence="4">Belongs to the prokaryotic molybdopterin-containing oxidoreductase family.</text>
</comment>
<evidence type="ECO:0000256" key="9">
    <source>
        <dbReference type="ARBA" id="ARBA00022505"/>
    </source>
</evidence>
<evidence type="ECO:0000313" key="22">
    <source>
        <dbReference type="Proteomes" id="UP000694036"/>
    </source>
</evidence>
<evidence type="ECO:0000313" key="20">
    <source>
        <dbReference type="EMBL" id="QXJ35240.1"/>
    </source>
</evidence>
<dbReference type="Pfam" id="PF01568">
    <property type="entry name" value="Molydop_binding"/>
    <property type="match status" value="1"/>
</dbReference>
<dbReference type="PROSITE" id="PS00551">
    <property type="entry name" value="MOLYBDOPTERIN_PROK_1"/>
    <property type="match status" value="1"/>
</dbReference>
<evidence type="ECO:0000256" key="1">
    <source>
        <dbReference type="ARBA" id="ARBA00001942"/>
    </source>
</evidence>
<keyword evidence="7" id="KW-1003">Cell membrane</keyword>
<keyword evidence="6" id="KW-0813">Transport</keyword>
<dbReference type="SMART" id="SM00926">
    <property type="entry name" value="Molybdop_Fe4S4"/>
    <property type="match status" value="1"/>
</dbReference>
<dbReference type="InterPro" id="IPR027467">
    <property type="entry name" value="MopterinOxRdtase_cofactor_BS"/>
</dbReference>
<keyword evidence="16" id="KW-0472">Membrane</keyword>
<dbReference type="InterPro" id="IPR037943">
    <property type="entry name" value="MopB_CT_Nitrate-R-NarG-like"/>
</dbReference>
<keyword evidence="12 19" id="KW-0560">Oxidoreductase</keyword>
<dbReference type="PANTHER" id="PTHR43105:SF2">
    <property type="entry name" value="RESPIRATORY NITRATE REDUCTASE 2 ALPHA CHAIN"/>
    <property type="match status" value="1"/>
</dbReference>
<keyword evidence="10" id="KW-0479">Metal-binding</keyword>
<keyword evidence="22" id="KW-1185">Reference proteome</keyword>
<dbReference type="GO" id="GO:0051539">
    <property type="term" value="F:4 iron, 4 sulfur cluster binding"/>
    <property type="evidence" value="ECO:0007669"/>
    <property type="project" value="UniProtKB-KW"/>
</dbReference>
<comment type="cofactor">
    <cofactor evidence="2">
        <name>[4Fe-4S] cluster</name>
        <dbReference type="ChEBI" id="CHEBI:49883"/>
    </cofactor>
</comment>
<accession>A0A8F5BVU4</accession>
<dbReference type="CDD" id="cd02776">
    <property type="entry name" value="MopB_CT_Nitrate-R-NarG-like"/>
    <property type="match status" value="1"/>
</dbReference>
<evidence type="ECO:0000256" key="15">
    <source>
        <dbReference type="ARBA" id="ARBA00023063"/>
    </source>
</evidence>
<evidence type="ECO:0000256" key="14">
    <source>
        <dbReference type="ARBA" id="ARBA00023014"/>
    </source>
</evidence>
<feature type="domain" description="4Fe-4S Mo/W bis-MGD-type" evidence="18">
    <location>
        <begin position="48"/>
        <end position="112"/>
    </location>
</feature>
<keyword evidence="14" id="KW-0411">Iron-sulfur</keyword>
<dbReference type="AlphaFoldDB" id="A0A8F5BVU4"/>
<dbReference type="NCBIfam" id="TIGR01580">
    <property type="entry name" value="narG"/>
    <property type="match status" value="1"/>
</dbReference>
<dbReference type="GO" id="GO:0160182">
    <property type="term" value="F:nitrate reductase (quinone) activity"/>
    <property type="evidence" value="ECO:0007669"/>
    <property type="project" value="UniProtKB-EC"/>
</dbReference>
<evidence type="ECO:0000256" key="12">
    <source>
        <dbReference type="ARBA" id="ARBA00023002"/>
    </source>
</evidence>
<name>A0A8F5BVU4_9CREN</name>
<keyword evidence="8" id="KW-0004">4Fe-4S</keyword>
<evidence type="ECO:0000256" key="8">
    <source>
        <dbReference type="ARBA" id="ARBA00022485"/>
    </source>
</evidence>
<protein>
    <recommendedName>
        <fullName evidence="5">nitrate reductase (quinone)</fullName>
        <ecNumber evidence="5">1.7.5.1</ecNumber>
    </recommendedName>
</protein>
<dbReference type="RefSeq" id="WP_218257874.1">
    <property type="nucleotide sequence ID" value="NZ_CP077713.1"/>
</dbReference>
<dbReference type="GO" id="GO:0043546">
    <property type="term" value="F:molybdopterin cofactor binding"/>
    <property type="evidence" value="ECO:0007669"/>
    <property type="project" value="InterPro"/>
</dbReference>
<dbReference type="Pfam" id="PF00384">
    <property type="entry name" value="Molybdopterin"/>
    <property type="match status" value="1"/>
</dbReference>
<dbReference type="GO" id="GO:0005886">
    <property type="term" value="C:plasma membrane"/>
    <property type="evidence" value="ECO:0007669"/>
    <property type="project" value="UniProtKB-SubCell"/>
</dbReference>
<proteinExistence type="inferred from homology"/>
<dbReference type="CDD" id="cd02750">
    <property type="entry name" value="MopB_Nitrate-R-NarG-like"/>
    <property type="match status" value="1"/>
</dbReference>
<dbReference type="PROSITE" id="PS51669">
    <property type="entry name" value="4FE4S_MOW_BIS_MGD"/>
    <property type="match status" value="1"/>
</dbReference>
<comment type="catalytic activity">
    <reaction evidence="17">
        <text>nitrate + a quinol = a quinone + nitrite + H2O</text>
        <dbReference type="Rhea" id="RHEA:56144"/>
        <dbReference type="ChEBI" id="CHEBI:15377"/>
        <dbReference type="ChEBI" id="CHEBI:16301"/>
        <dbReference type="ChEBI" id="CHEBI:17632"/>
        <dbReference type="ChEBI" id="CHEBI:24646"/>
        <dbReference type="ChEBI" id="CHEBI:132124"/>
        <dbReference type="EC" id="1.7.5.1"/>
    </reaction>
</comment>
<evidence type="ECO:0000256" key="11">
    <source>
        <dbReference type="ARBA" id="ARBA00022982"/>
    </source>
</evidence>
<evidence type="ECO:0000256" key="2">
    <source>
        <dbReference type="ARBA" id="ARBA00001966"/>
    </source>
</evidence>
<evidence type="ECO:0000256" key="13">
    <source>
        <dbReference type="ARBA" id="ARBA00023004"/>
    </source>
</evidence>
<evidence type="ECO:0000313" key="21">
    <source>
        <dbReference type="Proteomes" id="UP000693941"/>
    </source>
</evidence>
<evidence type="ECO:0000256" key="10">
    <source>
        <dbReference type="ARBA" id="ARBA00022723"/>
    </source>
</evidence>
<keyword evidence="11" id="KW-0249">Electron transport</keyword>
<dbReference type="EMBL" id="CP077715">
    <property type="protein sequence ID" value="QXJ32216.1"/>
    <property type="molecule type" value="Genomic_DNA"/>
</dbReference>
<keyword evidence="15" id="KW-0534">Nitrate assimilation</keyword>
<evidence type="ECO:0000256" key="5">
    <source>
        <dbReference type="ARBA" id="ARBA00012500"/>
    </source>
</evidence>
<evidence type="ECO:0000256" key="4">
    <source>
        <dbReference type="ARBA" id="ARBA00010312"/>
    </source>
</evidence>
<dbReference type="Proteomes" id="UP000693941">
    <property type="component" value="Chromosome"/>
</dbReference>
<dbReference type="GO" id="GO:0042128">
    <property type="term" value="P:nitrate assimilation"/>
    <property type="evidence" value="ECO:0007669"/>
    <property type="project" value="UniProtKB-KW"/>
</dbReference>
<dbReference type="PROSITE" id="PS00490">
    <property type="entry name" value="MOLYBDOPTERIN_PROK_2"/>
    <property type="match status" value="1"/>
</dbReference>
<gene>
    <name evidence="19" type="ORF">J5U21_01867</name>
    <name evidence="20" type="ORF">J5U22_01787</name>
</gene>
<dbReference type="EMBL" id="CP077713">
    <property type="protein sequence ID" value="QXJ35240.1"/>
    <property type="molecule type" value="Genomic_DNA"/>
</dbReference>
<evidence type="ECO:0000256" key="3">
    <source>
        <dbReference type="ARBA" id="ARBA00004202"/>
    </source>
</evidence>